<name>A0A1L3I379_9RHOB</name>
<sequence>MNNITGILLVILAMAGFSLEDMFIKQLAASVPVGQILIMLGLGSGTVFVIWAKLQGHRIFAPRNWRWPLVLRASTEALAAVSFASALAVVDISTVAAVFQAMPLAVTVGAALFLGEDVGWRRWSAILVGFAGVLMIVRPGFAGFEPGVLLVLISVVAVAARDLMTRVMDSAVPSAVVSSQAFGAVIPAGVVMLLLLPGDPVALQGMQWGMMLGGVIFGVLGYYGIVTATRIGDAAVITPFRYSRLVFSTLIGMVIFAEAPDVMTLAGSALIIGSGLYTFVRERRLARRAARLQMAATA</sequence>
<evidence type="ECO:0000259" key="2">
    <source>
        <dbReference type="Pfam" id="PF00892"/>
    </source>
</evidence>
<dbReference type="PANTHER" id="PTHR22911:SF135">
    <property type="entry name" value="BLR4310 PROTEIN"/>
    <property type="match status" value="1"/>
</dbReference>
<dbReference type="Pfam" id="PF00892">
    <property type="entry name" value="EamA"/>
    <property type="match status" value="2"/>
</dbReference>
<feature type="domain" description="EamA" evidence="2">
    <location>
        <begin position="146"/>
        <end position="274"/>
    </location>
</feature>
<keyword evidence="1" id="KW-0812">Transmembrane</keyword>
<feature type="transmembrane region" description="Helical" evidence="1">
    <location>
        <begin position="208"/>
        <end position="228"/>
    </location>
</feature>
<evidence type="ECO:0000256" key="1">
    <source>
        <dbReference type="SAM" id="Phobius"/>
    </source>
</evidence>
<dbReference type="OrthoDB" id="9815809at2"/>
<evidence type="ECO:0000313" key="3">
    <source>
        <dbReference type="EMBL" id="APG46563.1"/>
    </source>
</evidence>
<reference evidence="4" key="1">
    <citation type="submission" date="2016-07" db="EMBL/GenBank/DDBJ databases">
        <title>Phaeobacter portensis sp. nov., a tropodithietic acid producing bacterium isolated from a German harbor.</title>
        <authorList>
            <person name="Freese H.M."/>
            <person name="Bunk B."/>
            <person name="Breider S."/>
            <person name="Brinkhoff T."/>
        </authorList>
    </citation>
    <scope>NUCLEOTIDE SEQUENCE [LARGE SCALE GENOMIC DNA]</scope>
    <source>
        <strain evidence="4">P97</strain>
    </source>
</reference>
<feature type="transmembrane region" description="Helical" evidence="1">
    <location>
        <begin position="96"/>
        <end position="115"/>
    </location>
</feature>
<dbReference type="SUPFAM" id="SSF103481">
    <property type="entry name" value="Multidrug resistance efflux transporter EmrE"/>
    <property type="match status" value="2"/>
</dbReference>
<keyword evidence="1" id="KW-0472">Membrane</keyword>
<dbReference type="AlphaFoldDB" id="A0A1L3I379"/>
<gene>
    <name evidence="3" type="ORF">PhaeoP97_01137</name>
</gene>
<feature type="transmembrane region" description="Helical" evidence="1">
    <location>
        <begin position="263"/>
        <end position="280"/>
    </location>
</feature>
<feature type="transmembrane region" description="Helical" evidence="1">
    <location>
        <begin position="240"/>
        <end position="257"/>
    </location>
</feature>
<proteinExistence type="predicted"/>
<dbReference type="RefSeq" id="WP_072504244.1">
    <property type="nucleotide sequence ID" value="NZ_CP016364.1"/>
</dbReference>
<dbReference type="EMBL" id="CP016364">
    <property type="protein sequence ID" value="APG46563.1"/>
    <property type="molecule type" value="Genomic_DNA"/>
</dbReference>
<organism evidence="3 4">
    <name type="scientific">Phaeobacter porticola</name>
    <dbReference type="NCBI Taxonomy" id="1844006"/>
    <lineage>
        <taxon>Bacteria</taxon>
        <taxon>Pseudomonadati</taxon>
        <taxon>Pseudomonadota</taxon>
        <taxon>Alphaproteobacteria</taxon>
        <taxon>Rhodobacterales</taxon>
        <taxon>Roseobacteraceae</taxon>
        <taxon>Phaeobacter</taxon>
    </lineage>
</organism>
<dbReference type="Gene3D" id="1.10.3730.20">
    <property type="match status" value="1"/>
</dbReference>
<protein>
    <submittedName>
        <fullName evidence="3">Putative integral membrane protein</fullName>
    </submittedName>
</protein>
<dbReference type="GO" id="GO:0016020">
    <property type="term" value="C:membrane"/>
    <property type="evidence" value="ECO:0007669"/>
    <property type="project" value="InterPro"/>
</dbReference>
<dbReference type="STRING" id="1844006.PhaeoP97_01137"/>
<dbReference type="Proteomes" id="UP000183859">
    <property type="component" value="Chromosome"/>
</dbReference>
<keyword evidence="1" id="KW-1133">Transmembrane helix</keyword>
<keyword evidence="4" id="KW-1185">Reference proteome</keyword>
<feature type="transmembrane region" description="Helical" evidence="1">
    <location>
        <begin position="176"/>
        <end position="196"/>
    </location>
</feature>
<feature type="domain" description="EamA" evidence="2">
    <location>
        <begin position="5"/>
        <end position="137"/>
    </location>
</feature>
<dbReference type="PANTHER" id="PTHR22911">
    <property type="entry name" value="ACYL-MALONYL CONDENSING ENZYME-RELATED"/>
    <property type="match status" value="1"/>
</dbReference>
<feature type="transmembrane region" description="Helical" evidence="1">
    <location>
        <begin position="34"/>
        <end position="52"/>
    </location>
</feature>
<accession>A0A1L3I379</accession>
<dbReference type="InterPro" id="IPR037185">
    <property type="entry name" value="EmrE-like"/>
</dbReference>
<dbReference type="KEGG" id="php:PhaeoP97_01137"/>
<dbReference type="InterPro" id="IPR000620">
    <property type="entry name" value="EamA_dom"/>
</dbReference>
<evidence type="ECO:0000313" key="4">
    <source>
        <dbReference type="Proteomes" id="UP000183859"/>
    </source>
</evidence>